<keyword evidence="3" id="KW-0964">Secreted</keyword>
<keyword evidence="8" id="KW-0961">Cell wall biogenesis/degradation</keyword>
<reference evidence="13" key="1">
    <citation type="submission" date="2015-07" db="EMBL/GenBank/DDBJ databases">
        <authorList>
            <person name="Teixeira M.M."/>
            <person name="Souza R.C."/>
            <person name="Almeida L.G."/>
            <person name="Vicente V.A."/>
            <person name="de Hoog S."/>
            <person name="Bocca A.L."/>
            <person name="de Almeida S.R."/>
            <person name="Vasconcelos A.T."/>
            <person name="Felipe M.S."/>
        </authorList>
    </citation>
    <scope>NUCLEOTIDE SEQUENCE [LARGE SCALE GENOMIC DNA]</scope>
    <source>
        <strain evidence="13">KSF</strain>
    </source>
</reference>
<dbReference type="OrthoDB" id="187139at2759"/>
<comment type="similarity">
    <text evidence="2 9">Belongs to the glycosyl hydrolase 28 family.</text>
</comment>
<dbReference type="InterPro" id="IPR000743">
    <property type="entry name" value="Glyco_hydro_28"/>
</dbReference>
<dbReference type="GO" id="GO:0005576">
    <property type="term" value="C:extracellular region"/>
    <property type="evidence" value="ECO:0007669"/>
    <property type="project" value="UniProtKB-SubCell"/>
</dbReference>
<evidence type="ECO:0000256" key="1">
    <source>
        <dbReference type="ARBA" id="ARBA00004613"/>
    </source>
</evidence>
<dbReference type="InterPro" id="IPR011050">
    <property type="entry name" value="Pectin_lyase_fold/virulence"/>
</dbReference>
<evidence type="ECO:0000256" key="7">
    <source>
        <dbReference type="ARBA" id="ARBA00023295"/>
    </source>
</evidence>
<evidence type="ECO:0000256" key="4">
    <source>
        <dbReference type="ARBA" id="ARBA00022729"/>
    </source>
</evidence>
<dbReference type="InterPro" id="IPR012334">
    <property type="entry name" value="Pectin_lyas_fold"/>
</dbReference>
<name>A0A1C1CMA3_9EURO</name>
<evidence type="ECO:0000256" key="10">
    <source>
        <dbReference type="SAM" id="MobiDB-lite"/>
    </source>
</evidence>
<accession>A0A1C1CMA3</accession>
<evidence type="ECO:0000256" key="6">
    <source>
        <dbReference type="ARBA" id="ARBA00023180"/>
    </source>
</evidence>
<feature type="region of interest" description="Disordered" evidence="10">
    <location>
        <begin position="470"/>
        <end position="499"/>
    </location>
</feature>
<organism evidence="12 13">
    <name type="scientific">Cladophialophora carrionii</name>
    <dbReference type="NCBI Taxonomy" id="86049"/>
    <lineage>
        <taxon>Eukaryota</taxon>
        <taxon>Fungi</taxon>
        <taxon>Dikarya</taxon>
        <taxon>Ascomycota</taxon>
        <taxon>Pezizomycotina</taxon>
        <taxon>Eurotiomycetes</taxon>
        <taxon>Chaetothyriomycetidae</taxon>
        <taxon>Chaetothyriales</taxon>
        <taxon>Herpotrichiellaceae</taxon>
        <taxon>Cladophialophora</taxon>
    </lineage>
</organism>
<keyword evidence="7 9" id="KW-0326">Glycosidase</keyword>
<comment type="subcellular location">
    <subcellularLocation>
        <location evidence="1">Secreted</location>
    </subcellularLocation>
</comment>
<proteinExistence type="inferred from homology"/>
<dbReference type="GO" id="GO:0071555">
    <property type="term" value="P:cell wall organization"/>
    <property type="evidence" value="ECO:0007669"/>
    <property type="project" value="UniProtKB-KW"/>
</dbReference>
<keyword evidence="4 11" id="KW-0732">Signal</keyword>
<evidence type="ECO:0000256" key="9">
    <source>
        <dbReference type="RuleBase" id="RU361169"/>
    </source>
</evidence>
<evidence type="ECO:0000313" key="13">
    <source>
        <dbReference type="Proteomes" id="UP000094526"/>
    </source>
</evidence>
<dbReference type="Proteomes" id="UP000094526">
    <property type="component" value="Unassembled WGS sequence"/>
</dbReference>
<gene>
    <name evidence="12" type="primary">rgxB</name>
    <name evidence="12" type="ORF">CLCR_06846</name>
</gene>
<evidence type="ECO:0000313" key="12">
    <source>
        <dbReference type="EMBL" id="OCT49609.1"/>
    </source>
</evidence>
<feature type="signal peptide" evidence="11">
    <location>
        <begin position="1"/>
        <end position="17"/>
    </location>
</feature>
<sequence length="517" mass="56515">MFSTLVLLAGVASSAIAYVVNNGTACYVYPESLTHFGQPVDDTPSILHAFELCGTNGSVIFQNYTYNINQVMNTTGLVNCDVELHGEMRWSDNIPYWLGHSYSVTYANLSTAWFFGGENVTFKGFGKGQFYGNGQAWYNENRNNSNQPGRPIGFTILNAKNLWMDGVSWRQAQFWHSFVSHSQNVTMSNIYMNSTSNNTWFTVNTDGTDTWNSRDIFFYNWTVEGGDDCIAIKGNSTNIVSRNITCYRTHGMPIGSVGQDPTHPDFVRDIVYEDVHLIDSTNGAWIKAWQGKATDITNNGQAGGGGGGSITNVTYRNFRFENVGQPISITQCVYGHDSSVCDTSQLQISNVTWENITGTSHFDVASVIHCSPLVPCPGLKFIDVNITTVNASLGRPSLPQVNLCANMVDQNATGEDATGIPCHGFAPNDMPNVLYRNWPELLSEVILSVTVPEAQRDNCLHPGPDAAAAGSVGCAEAGSGQGELKHHDDDDEEEEEEGKVVVVVVVAAYQQKLNSSK</sequence>
<evidence type="ECO:0000256" key="11">
    <source>
        <dbReference type="SAM" id="SignalP"/>
    </source>
</evidence>
<dbReference type="SUPFAM" id="SSF51126">
    <property type="entry name" value="Pectin lyase-like"/>
    <property type="match status" value="1"/>
</dbReference>
<dbReference type="VEuPathDB" id="FungiDB:CLCR_06846"/>
<keyword evidence="6" id="KW-0325">Glycoprotein</keyword>
<dbReference type="PANTHER" id="PTHR31736:SF8">
    <property type="entry name" value="PUTATIVE (AFU_ORTHOLOGUE AFUA_7G06410)-RELATED"/>
    <property type="match status" value="1"/>
</dbReference>
<feature type="chain" id="PRO_5008650956" evidence="11">
    <location>
        <begin position="18"/>
        <end position="517"/>
    </location>
</feature>
<dbReference type="AlphaFoldDB" id="A0A1C1CMA3"/>
<evidence type="ECO:0000256" key="5">
    <source>
        <dbReference type="ARBA" id="ARBA00022801"/>
    </source>
</evidence>
<dbReference type="GO" id="GO:0004650">
    <property type="term" value="F:polygalacturonase activity"/>
    <property type="evidence" value="ECO:0007669"/>
    <property type="project" value="InterPro"/>
</dbReference>
<keyword evidence="5 9" id="KW-0378">Hydrolase</keyword>
<evidence type="ECO:0000256" key="2">
    <source>
        <dbReference type="ARBA" id="ARBA00008834"/>
    </source>
</evidence>
<keyword evidence="13" id="KW-1185">Reference proteome</keyword>
<dbReference type="eggNOG" id="ENOG502QRJW">
    <property type="taxonomic scope" value="Eukaryota"/>
</dbReference>
<protein>
    <submittedName>
        <fullName evidence="12">Alpha-L-rhamnosidase rgxB</fullName>
    </submittedName>
</protein>
<evidence type="ECO:0000256" key="8">
    <source>
        <dbReference type="ARBA" id="ARBA00023316"/>
    </source>
</evidence>
<dbReference type="EMBL" id="LGRB01000010">
    <property type="protein sequence ID" value="OCT49609.1"/>
    <property type="molecule type" value="Genomic_DNA"/>
</dbReference>
<dbReference type="Gene3D" id="2.160.20.10">
    <property type="entry name" value="Single-stranded right-handed beta-helix, Pectin lyase-like"/>
    <property type="match status" value="1"/>
</dbReference>
<dbReference type="GO" id="GO:0005975">
    <property type="term" value="P:carbohydrate metabolic process"/>
    <property type="evidence" value="ECO:0007669"/>
    <property type="project" value="InterPro"/>
</dbReference>
<dbReference type="VEuPathDB" id="FungiDB:G647_09858"/>
<dbReference type="PANTHER" id="PTHR31736">
    <property type="match status" value="1"/>
</dbReference>
<dbReference type="Pfam" id="PF00295">
    <property type="entry name" value="Glyco_hydro_28"/>
    <property type="match status" value="1"/>
</dbReference>
<comment type="caution">
    <text evidence="12">The sequence shown here is derived from an EMBL/GenBank/DDBJ whole genome shotgun (WGS) entry which is preliminary data.</text>
</comment>
<evidence type="ECO:0000256" key="3">
    <source>
        <dbReference type="ARBA" id="ARBA00022525"/>
    </source>
</evidence>
<dbReference type="STRING" id="86049.A0A1C1CMA3"/>